<keyword evidence="3" id="KW-0804">Transcription</keyword>
<dbReference type="SMART" id="SM00342">
    <property type="entry name" value="HTH_ARAC"/>
    <property type="match status" value="1"/>
</dbReference>
<dbReference type="InterPro" id="IPR053142">
    <property type="entry name" value="PchR_regulatory_protein"/>
</dbReference>
<evidence type="ECO:0000259" key="4">
    <source>
        <dbReference type="PROSITE" id="PS01124"/>
    </source>
</evidence>
<reference evidence="5 6" key="1">
    <citation type="journal article" date="2012" name="J. Am. Chem. Soc.">
        <title>Bacterial biosynthesis and maturation of the didemnin anti-cancer agents.</title>
        <authorList>
            <person name="Xu Y."/>
            <person name="Kersten R.D."/>
            <person name="Nam S.J."/>
            <person name="Lu L."/>
            <person name="Al-Suwailem A.M."/>
            <person name="Zheng H."/>
            <person name="Fenical W."/>
            <person name="Dorrestein P.C."/>
            <person name="Moore B.S."/>
            <person name="Qian P.Y."/>
        </authorList>
    </citation>
    <scope>NUCLEOTIDE SEQUENCE [LARGE SCALE GENOMIC DNA]</scope>
    <source>
        <strain evidence="5 6">KA081020-065</strain>
    </source>
</reference>
<dbReference type="KEGG" id="tmo:TMO_b0078"/>
<feature type="domain" description="HTH araC/xylS-type" evidence="4">
    <location>
        <begin position="45"/>
        <end position="142"/>
    </location>
</feature>
<keyword evidence="1" id="KW-0805">Transcription regulation</keyword>
<dbReference type="Gene3D" id="1.10.10.60">
    <property type="entry name" value="Homeodomain-like"/>
    <property type="match status" value="1"/>
</dbReference>
<dbReference type="PANTHER" id="PTHR47893:SF1">
    <property type="entry name" value="REGULATORY PROTEIN PCHR"/>
    <property type="match status" value="1"/>
</dbReference>
<name>I3TTJ8_TISMK</name>
<dbReference type="GO" id="GO:0043565">
    <property type="term" value="F:sequence-specific DNA binding"/>
    <property type="evidence" value="ECO:0007669"/>
    <property type="project" value="InterPro"/>
</dbReference>
<dbReference type="GO" id="GO:0003700">
    <property type="term" value="F:DNA-binding transcription factor activity"/>
    <property type="evidence" value="ECO:0007669"/>
    <property type="project" value="InterPro"/>
</dbReference>
<accession>I3TTJ8</accession>
<keyword evidence="5" id="KW-0614">Plasmid</keyword>
<dbReference type="SUPFAM" id="SSF46689">
    <property type="entry name" value="Homeodomain-like"/>
    <property type="match status" value="2"/>
</dbReference>
<dbReference type="InterPro" id="IPR018060">
    <property type="entry name" value="HTH_AraC"/>
</dbReference>
<keyword evidence="6" id="KW-1185">Reference proteome</keyword>
<proteinExistence type="predicted"/>
<protein>
    <submittedName>
        <fullName evidence="5">Multiple antibiotic resistance protein marA</fullName>
    </submittedName>
</protein>
<evidence type="ECO:0000256" key="1">
    <source>
        <dbReference type="ARBA" id="ARBA00023015"/>
    </source>
</evidence>
<dbReference type="Proteomes" id="UP000005258">
    <property type="component" value="Plasmid pTM2"/>
</dbReference>
<dbReference type="PROSITE" id="PS00041">
    <property type="entry name" value="HTH_ARAC_FAMILY_1"/>
    <property type="match status" value="1"/>
</dbReference>
<organism evidence="5 6">
    <name type="scientific">Tistrella mobilis (strain KA081020-065)</name>
    <dbReference type="NCBI Taxonomy" id="1110502"/>
    <lineage>
        <taxon>Bacteria</taxon>
        <taxon>Pseudomonadati</taxon>
        <taxon>Pseudomonadota</taxon>
        <taxon>Alphaproteobacteria</taxon>
        <taxon>Geminicoccales</taxon>
        <taxon>Geminicoccaceae</taxon>
        <taxon>Tistrella</taxon>
    </lineage>
</organism>
<dbReference type="AlphaFoldDB" id="I3TTJ8"/>
<dbReference type="PANTHER" id="PTHR47893">
    <property type="entry name" value="REGULATORY PROTEIN PCHR"/>
    <property type="match status" value="1"/>
</dbReference>
<geneLocation type="plasmid" evidence="5 6">
    <name>pTM2</name>
</geneLocation>
<evidence type="ECO:0000313" key="5">
    <source>
        <dbReference type="EMBL" id="AFK56086.1"/>
    </source>
</evidence>
<sequence>MQGELRTLYRKSHALQLMCEACLQMLDATGDDTPKPVEMSRRQIARIHDHILENLGRPLTVEGIAREMGLSTSSIQRHFKEHLGMTVYEFIRLKRLEAARAALERDGVPIAQAAWIAGYTSPTSFTAAFKKTYGLPPKHHRA</sequence>
<dbReference type="EMBL" id="CP003238">
    <property type="protein sequence ID" value="AFK56086.1"/>
    <property type="molecule type" value="Genomic_DNA"/>
</dbReference>
<dbReference type="InterPro" id="IPR018062">
    <property type="entry name" value="HTH_AraC-typ_CS"/>
</dbReference>
<keyword evidence="2" id="KW-0238">DNA-binding</keyword>
<dbReference type="Pfam" id="PF12833">
    <property type="entry name" value="HTH_18"/>
    <property type="match status" value="1"/>
</dbReference>
<dbReference type="RefSeq" id="WP_014752839.1">
    <property type="nucleotide sequence ID" value="NC_017966.1"/>
</dbReference>
<dbReference type="InterPro" id="IPR009057">
    <property type="entry name" value="Homeodomain-like_sf"/>
</dbReference>
<dbReference type="PROSITE" id="PS01124">
    <property type="entry name" value="HTH_ARAC_FAMILY_2"/>
    <property type="match status" value="1"/>
</dbReference>
<dbReference type="HOGENOM" id="CLU_145195_0_0_5"/>
<evidence type="ECO:0000256" key="2">
    <source>
        <dbReference type="ARBA" id="ARBA00023125"/>
    </source>
</evidence>
<evidence type="ECO:0000256" key="3">
    <source>
        <dbReference type="ARBA" id="ARBA00023163"/>
    </source>
</evidence>
<gene>
    <name evidence="5" type="primary">marA</name>
    <name evidence="5" type="ordered locus">TMO_b0078</name>
</gene>
<evidence type="ECO:0000313" key="6">
    <source>
        <dbReference type="Proteomes" id="UP000005258"/>
    </source>
</evidence>